<accession>A0A075IES6</accession>
<dbReference type="EMBL" id="KF901290">
    <property type="protein sequence ID" value="AIF25427.1"/>
    <property type="molecule type" value="Genomic_DNA"/>
</dbReference>
<proteinExistence type="predicted"/>
<name>A0A075IES6_9ARCH</name>
<dbReference type="AlphaFoldDB" id="A0A075IES6"/>
<evidence type="ECO:0000313" key="1">
    <source>
        <dbReference type="EMBL" id="AIF25427.1"/>
    </source>
</evidence>
<organism evidence="1">
    <name type="scientific">uncultured marine thaumarchaeote SAT1000_51_C10</name>
    <dbReference type="NCBI Taxonomy" id="1456419"/>
    <lineage>
        <taxon>Archaea</taxon>
        <taxon>Nitrososphaerota</taxon>
        <taxon>environmental samples</taxon>
    </lineage>
</organism>
<protein>
    <submittedName>
        <fullName evidence="1">Uncharacterized protein</fullName>
    </submittedName>
</protein>
<sequence>MKKKPILGVICLVIIPAMIIFGDQVNPDNLKDGEIDGSNVFHIRLADSTLYENGVYVDYFQVEKGVYEFRFVPNGDSPQKLSIKLFAESDVVLMDNHFELEGSLVEDDISSWYTWDYLGEKRISFDELQQIKIIVSPNGDLRGPVSIELVPIK</sequence>
<reference evidence="1" key="1">
    <citation type="journal article" date="2014" name="Genome Biol. Evol.">
        <title>Pangenome evidence for extensive interdomain horizontal transfer affecting lineage core and shell genes in uncultured planktonic thaumarchaeota and euryarchaeota.</title>
        <authorList>
            <person name="Deschamps P."/>
            <person name="Zivanovic Y."/>
            <person name="Moreira D."/>
            <person name="Rodriguez-Valera F."/>
            <person name="Lopez-Garcia P."/>
        </authorList>
    </citation>
    <scope>NUCLEOTIDE SEQUENCE</scope>
</reference>